<evidence type="ECO:0000313" key="10">
    <source>
        <dbReference type="Proteomes" id="UP001158576"/>
    </source>
</evidence>
<evidence type="ECO:0000256" key="3">
    <source>
        <dbReference type="ARBA" id="ARBA00022833"/>
    </source>
</evidence>
<feature type="region of interest" description="Disordered" evidence="7">
    <location>
        <begin position="321"/>
        <end position="576"/>
    </location>
</feature>
<feature type="compositionally biased region" description="Polar residues" evidence="7">
    <location>
        <begin position="401"/>
        <end position="415"/>
    </location>
</feature>
<dbReference type="Pfam" id="PF04438">
    <property type="entry name" value="zf-HIT"/>
    <property type="match status" value="1"/>
</dbReference>
<dbReference type="SUPFAM" id="SSF144232">
    <property type="entry name" value="HIT/MYND zinc finger-like"/>
    <property type="match status" value="1"/>
</dbReference>
<keyword evidence="2 6" id="KW-0863">Zinc-finger</keyword>
<dbReference type="Gene3D" id="3.30.60.190">
    <property type="match status" value="1"/>
</dbReference>
<evidence type="ECO:0000256" key="6">
    <source>
        <dbReference type="PROSITE-ProRule" id="PRU00453"/>
    </source>
</evidence>
<sequence>MSAVAAEEAQEPEKESIPDQDVPRCYVCLSKNPRYKCPGCQNRTCSLQCVQQHKEELNCSGKRDPTEFVFKKTMNNRLLLRDYRFLEDASRRTFTWERILRDYGPEGMKSPGYEGREALTRYAISKGFVIWQQPAGFSRASINRTVYSEYGERKGPGKAKKCFKFHVRWTFHLSDRKISRDETDIYEIWNLGRIVQGVIDKIDSEAASEFSGSDIKVEVKEEPFEEEPETIESDETASSIECHRLPGKKSAEMERPLEMAEKKYNYEVFMRRIVGQELYYHLDKEKTLLENLKGKILLEFPEFIVTTTEKAQYFKDRGTAHHDYVKGQPPPQPLHQASKRKEAKRPRKEKEQPPNQEKSEAKYGAPTGNAQTSHPVLDQLVNRDNPNPYDMPRSAPFILSAPQSSKPAHQSSSRVQIKEQPVQVNSLHPGFQSLLGTSPKKQEKPAHTKSARKASKPANHTRHHPYAKSFNKTEQREISSSYGEQWNEPLTHWNFSEDTKNEDEKQKDVEYVGFDTRKAAEEIETPDPGSESPRLMIDESEIKDEVEVKEEPEELPEPAEPDPTPKEQPKALTKEQIELQEALLLMEQEDYSEGSDVEDYY</sequence>
<evidence type="ECO:0000256" key="7">
    <source>
        <dbReference type="SAM" id="MobiDB-lite"/>
    </source>
</evidence>
<evidence type="ECO:0000256" key="2">
    <source>
        <dbReference type="ARBA" id="ARBA00022771"/>
    </source>
</evidence>
<feature type="compositionally biased region" description="Acidic residues" evidence="7">
    <location>
        <begin position="538"/>
        <end position="560"/>
    </location>
</feature>
<evidence type="ECO:0000256" key="5">
    <source>
        <dbReference type="ARBA" id="ARBA00049654"/>
    </source>
</evidence>
<reference evidence="9 10" key="1">
    <citation type="submission" date="2021-04" db="EMBL/GenBank/DDBJ databases">
        <authorList>
            <person name="Bliznina A."/>
        </authorList>
    </citation>
    <scope>NUCLEOTIDE SEQUENCE [LARGE SCALE GENOMIC DNA]</scope>
</reference>
<name>A0ABN7SQ80_OIKDI</name>
<dbReference type="InterPro" id="IPR057721">
    <property type="entry name" value="BCD1_alpha/beta"/>
</dbReference>
<gene>
    <name evidence="9" type="ORF">OKIOD_LOCUS9707</name>
</gene>
<feature type="domain" description="HIT-type" evidence="8">
    <location>
        <begin position="25"/>
        <end position="59"/>
    </location>
</feature>
<organism evidence="9 10">
    <name type="scientific">Oikopleura dioica</name>
    <name type="common">Tunicate</name>
    <dbReference type="NCBI Taxonomy" id="34765"/>
    <lineage>
        <taxon>Eukaryota</taxon>
        <taxon>Metazoa</taxon>
        <taxon>Chordata</taxon>
        <taxon>Tunicata</taxon>
        <taxon>Appendicularia</taxon>
        <taxon>Copelata</taxon>
        <taxon>Oikopleuridae</taxon>
        <taxon>Oikopleura</taxon>
    </lineage>
</organism>
<evidence type="ECO:0000256" key="4">
    <source>
        <dbReference type="ARBA" id="ARBA00049598"/>
    </source>
</evidence>
<feature type="compositionally biased region" description="Basic residues" evidence="7">
    <location>
        <begin position="337"/>
        <end position="347"/>
    </location>
</feature>
<keyword evidence="10" id="KW-1185">Reference proteome</keyword>
<comment type="similarity">
    <text evidence="5">Belongs to the BCD1 family.</text>
</comment>
<dbReference type="Pfam" id="PF25790">
    <property type="entry name" value="BCD1"/>
    <property type="match status" value="1"/>
</dbReference>
<dbReference type="PANTHER" id="PTHR13483">
    <property type="entry name" value="BOX C_D SNORNA PROTEIN 1-RELATED"/>
    <property type="match status" value="1"/>
</dbReference>
<dbReference type="EMBL" id="OU015566">
    <property type="protein sequence ID" value="CAG5103800.1"/>
    <property type="molecule type" value="Genomic_DNA"/>
</dbReference>
<dbReference type="InterPro" id="IPR007529">
    <property type="entry name" value="Znf_HIT"/>
</dbReference>
<proteinExistence type="inferred from homology"/>
<dbReference type="Proteomes" id="UP001158576">
    <property type="component" value="Chromosome 1"/>
</dbReference>
<dbReference type="CDD" id="cd23023">
    <property type="entry name" value="zf-HIT_BCD1"/>
    <property type="match status" value="1"/>
</dbReference>
<comment type="function">
    <text evidence="4">Required for box C/D snoRNAs accumulation involved in snoRNA processing, snoRNA transport to the nucleolus and ribosome biogenesis.</text>
</comment>
<keyword evidence="3" id="KW-0862">Zinc</keyword>
<evidence type="ECO:0000259" key="8">
    <source>
        <dbReference type="PROSITE" id="PS51083"/>
    </source>
</evidence>
<dbReference type="PROSITE" id="PS51083">
    <property type="entry name" value="ZF_HIT"/>
    <property type="match status" value="1"/>
</dbReference>
<protein>
    <submittedName>
        <fullName evidence="9">Oidioi.mRNA.OKI2018_I69.chr1.g942.t1.cds</fullName>
    </submittedName>
</protein>
<evidence type="ECO:0000313" key="9">
    <source>
        <dbReference type="EMBL" id="CAG5103800.1"/>
    </source>
</evidence>
<dbReference type="InterPro" id="IPR051639">
    <property type="entry name" value="BCD1"/>
</dbReference>
<feature type="compositionally biased region" description="Basic and acidic residues" evidence="7">
    <location>
        <begin position="495"/>
        <end position="521"/>
    </location>
</feature>
<feature type="compositionally biased region" description="Basic and acidic residues" evidence="7">
    <location>
        <begin position="563"/>
        <end position="576"/>
    </location>
</feature>
<evidence type="ECO:0000256" key="1">
    <source>
        <dbReference type="ARBA" id="ARBA00022723"/>
    </source>
</evidence>
<accession>A0ABN7SQ80</accession>
<feature type="compositionally biased region" description="Basic residues" evidence="7">
    <location>
        <begin position="447"/>
        <end position="466"/>
    </location>
</feature>
<keyword evidence="1" id="KW-0479">Metal-binding</keyword>
<feature type="compositionally biased region" description="Basic and acidic residues" evidence="7">
    <location>
        <begin position="348"/>
        <end position="361"/>
    </location>
</feature>